<dbReference type="PANTHER" id="PTHR30204">
    <property type="entry name" value="REDOX-CYCLING DRUG-SENSING TRANSCRIPTIONAL ACTIVATOR SOXR"/>
    <property type="match status" value="1"/>
</dbReference>
<dbReference type="GO" id="GO:0003700">
    <property type="term" value="F:DNA-binding transcription factor activity"/>
    <property type="evidence" value="ECO:0007669"/>
    <property type="project" value="InterPro"/>
</dbReference>
<dbReference type="SUPFAM" id="SSF46955">
    <property type="entry name" value="Putative DNA-binding domain"/>
    <property type="match status" value="1"/>
</dbReference>
<dbReference type="SMART" id="SM00422">
    <property type="entry name" value="HTH_MERR"/>
    <property type="match status" value="1"/>
</dbReference>
<dbReference type="InterPro" id="IPR000551">
    <property type="entry name" value="MerR-type_HTH_dom"/>
</dbReference>
<dbReference type="Proteomes" id="UP000823641">
    <property type="component" value="Unassembled WGS sequence"/>
</dbReference>
<evidence type="ECO:0000313" key="4">
    <source>
        <dbReference type="Proteomes" id="UP000823641"/>
    </source>
</evidence>
<dbReference type="GO" id="GO:0003677">
    <property type="term" value="F:DNA binding"/>
    <property type="evidence" value="ECO:0007669"/>
    <property type="project" value="UniProtKB-KW"/>
</dbReference>
<name>A0A9D9N360_9BACT</name>
<evidence type="ECO:0000313" key="3">
    <source>
        <dbReference type="EMBL" id="MBO8458746.1"/>
    </source>
</evidence>
<evidence type="ECO:0000259" key="2">
    <source>
        <dbReference type="PROSITE" id="PS50937"/>
    </source>
</evidence>
<protein>
    <submittedName>
        <fullName evidence="3">MerR family transcriptional regulator</fullName>
    </submittedName>
</protein>
<reference evidence="3" key="1">
    <citation type="submission" date="2020-10" db="EMBL/GenBank/DDBJ databases">
        <authorList>
            <person name="Gilroy R."/>
        </authorList>
    </citation>
    <scope>NUCLEOTIDE SEQUENCE</scope>
    <source>
        <strain evidence="3">G3-3990</strain>
    </source>
</reference>
<proteinExistence type="predicted"/>
<dbReference type="CDD" id="cd04765">
    <property type="entry name" value="HTH_MlrA-like_sg2"/>
    <property type="match status" value="1"/>
</dbReference>
<reference evidence="3" key="2">
    <citation type="journal article" date="2021" name="PeerJ">
        <title>Extensive microbial diversity within the chicken gut microbiome revealed by metagenomics and culture.</title>
        <authorList>
            <person name="Gilroy R."/>
            <person name="Ravi A."/>
            <person name="Getino M."/>
            <person name="Pursley I."/>
            <person name="Horton D.L."/>
            <person name="Alikhan N.F."/>
            <person name="Baker D."/>
            <person name="Gharbi K."/>
            <person name="Hall N."/>
            <person name="Watson M."/>
            <person name="Adriaenssens E.M."/>
            <person name="Foster-Nyarko E."/>
            <person name="Jarju S."/>
            <person name="Secka A."/>
            <person name="Antonio M."/>
            <person name="Oren A."/>
            <person name="Chaudhuri R.R."/>
            <person name="La Ragione R."/>
            <person name="Hildebrand F."/>
            <person name="Pallen M.J."/>
        </authorList>
    </citation>
    <scope>NUCLEOTIDE SEQUENCE</scope>
    <source>
        <strain evidence="3">G3-3990</strain>
    </source>
</reference>
<dbReference type="PROSITE" id="PS50937">
    <property type="entry name" value="HTH_MERR_2"/>
    <property type="match status" value="1"/>
</dbReference>
<dbReference type="PANTHER" id="PTHR30204:SF15">
    <property type="entry name" value="BLL5018 PROTEIN"/>
    <property type="match status" value="1"/>
</dbReference>
<accession>A0A9D9N360</accession>
<feature type="domain" description="HTH merR-type" evidence="2">
    <location>
        <begin position="5"/>
        <end position="75"/>
    </location>
</feature>
<dbReference type="InterPro" id="IPR009061">
    <property type="entry name" value="DNA-bd_dom_put_sf"/>
</dbReference>
<keyword evidence="1" id="KW-0238">DNA-binding</keyword>
<comment type="caution">
    <text evidence="3">The sequence shown here is derived from an EMBL/GenBank/DDBJ whole genome shotgun (WGS) entry which is preliminary data.</text>
</comment>
<dbReference type="Gene3D" id="1.10.1660.10">
    <property type="match status" value="1"/>
</dbReference>
<organism evidence="3 4">
    <name type="scientific">Candidatus Gallipaludibacter merdavium</name>
    <dbReference type="NCBI Taxonomy" id="2840839"/>
    <lineage>
        <taxon>Bacteria</taxon>
        <taxon>Pseudomonadati</taxon>
        <taxon>Bacteroidota</taxon>
        <taxon>Bacteroidia</taxon>
        <taxon>Bacteroidales</taxon>
        <taxon>Candidatus Gallipaludibacter</taxon>
    </lineage>
</organism>
<dbReference type="Pfam" id="PF13411">
    <property type="entry name" value="MerR_1"/>
    <property type="match status" value="1"/>
</dbReference>
<dbReference type="InterPro" id="IPR047057">
    <property type="entry name" value="MerR_fam"/>
</dbReference>
<sequence length="104" mass="12426">MEKLYYNIKEVAQMFGVSESTLRYWEREFTQLNPDRNAGNRRRYNTKDIEVVKQIVHLLYDQKLSIEGAKQTLKNAAPLTERTQQIAEQLRKIREELIDLRDNI</sequence>
<dbReference type="AlphaFoldDB" id="A0A9D9N360"/>
<evidence type="ECO:0000256" key="1">
    <source>
        <dbReference type="ARBA" id="ARBA00023125"/>
    </source>
</evidence>
<gene>
    <name evidence="3" type="ORF">IAA73_00200</name>
</gene>
<dbReference type="EMBL" id="JADIMG010000002">
    <property type="protein sequence ID" value="MBO8458746.1"/>
    <property type="molecule type" value="Genomic_DNA"/>
</dbReference>